<gene>
    <name evidence="2" type="ORF">B296_00049771</name>
</gene>
<protein>
    <submittedName>
        <fullName evidence="2">Uncharacterized protein</fullName>
    </submittedName>
</protein>
<dbReference type="AlphaFoldDB" id="A0A426X6J3"/>
<feature type="region of interest" description="Disordered" evidence="1">
    <location>
        <begin position="59"/>
        <end position="98"/>
    </location>
</feature>
<dbReference type="EMBL" id="AMZH03025607">
    <property type="protein sequence ID" value="RRT35089.1"/>
    <property type="molecule type" value="Genomic_DNA"/>
</dbReference>
<dbReference type="Proteomes" id="UP000287651">
    <property type="component" value="Unassembled WGS sequence"/>
</dbReference>
<proteinExistence type="predicted"/>
<organism evidence="2 3">
    <name type="scientific">Ensete ventricosum</name>
    <name type="common">Abyssinian banana</name>
    <name type="synonym">Musa ensete</name>
    <dbReference type="NCBI Taxonomy" id="4639"/>
    <lineage>
        <taxon>Eukaryota</taxon>
        <taxon>Viridiplantae</taxon>
        <taxon>Streptophyta</taxon>
        <taxon>Embryophyta</taxon>
        <taxon>Tracheophyta</taxon>
        <taxon>Spermatophyta</taxon>
        <taxon>Magnoliopsida</taxon>
        <taxon>Liliopsida</taxon>
        <taxon>Zingiberales</taxon>
        <taxon>Musaceae</taxon>
        <taxon>Ensete</taxon>
    </lineage>
</organism>
<reference evidence="2 3" key="1">
    <citation type="journal article" date="2014" name="Agronomy (Basel)">
        <title>A Draft Genome Sequence for Ensete ventricosum, the Drought-Tolerant Tree Against Hunger.</title>
        <authorList>
            <person name="Harrison J."/>
            <person name="Moore K.A."/>
            <person name="Paszkiewicz K."/>
            <person name="Jones T."/>
            <person name="Grant M."/>
            <person name="Ambacheew D."/>
            <person name="Muzemil S."/>
            <person name="Studholme D.J."/>
        </authorList>
    </citation>
    <scope>NUCLEOTIDE SEQUENCE [LARGE SCALE GENOMIC DNA]</scope>
</reference>
<comment type="caution">
    <text evidence="2">The sequence shown here is derived from an EMBL/GenBank/DDBJ whole genome shotgun (WGS) entry which is preliminary data.</text>
</comment>
<evidence type="ECO:0000313" key="2">
    <source>
        <dbReference type="EMBL" id="RRT35089.1"/>
    </source>
</evidence>
<accession>A0A426X6J3</accession>
<sequence>MHPLRFPNSGIRAKPVGAAPVGRNAACKHNHLQRGARKGGDAARRGGRPLAEWLLVGKGSRRRGRCSGDDDSAEGARGWEHGGDSGTDDTVAGDHAAW</sequence>
<name>A0A426X6J3_ENSVE</name>
<evidence type="ECO:0000256" key="1">
    <source>
        <dbReference type="SAM" id="MobiDB-lite"/>
    </source>
</evidence>
<evidence type="ECO:0000313" key="3">
    <source>
        <dbReference type="Proteomes" id="UP000287651"/>
    </source>
</evidence>